<feature type="compositionally biased region" description="Basic and acidic residues" evidence="1">
    <location>
        <begin position="58"/>
        <end position="74"/>
    </location>
</feature>
<dbReference type="PANTHER" id="PTHR47877:SF3">
    <property type="entry name" value="LATE EMBRYOGENESIS ABUNDANT DOMAIN-CONTAINING PROTEIN _ LEA DOMAIN-CONTAINING PROTEIN"/>
    <property type="match status" value="1"/>
</dbReference>
<feature type="compositionally biased region" description="Basic and acidic residues" evidence="1">
    <location>
        <begin position="131"/>
        <end position="143"/>
    </location>
</feature>
<feature type="region of interest" description="Disordered" evidence="1">
    <location>
        <begin position="338"/>
        <end position="387"/>
    </location>
</feature>
<evidence type="ECO:0000256" key="1">
    <source>
        <dbReference type="SAM" id="MobiDB-lite"/>
    </source>
</evidence>
<feature type="region of interest" description="Disordered" evidence="1">
    <location>
        <begin position="516"/>
        <end position="541"/>
    </location>
</feature>
<dbReference type="GO" id="GO:0005829">
    <property type="term" value="C:cytosol"/>
    <property type="evidence" value="ECO:0007669"/>
    <property type="project" value="TreeGrafter"/>
</dbReference>
<dbReference type="STRING" id="3818.A0A444Y5Y0"/>
<feature type="compositionally biased region" description="Polar residues" evidence="1">
    <location>
        <begin position="372"/>
        <end position="387"/>
    </location>
</feature>
<feature type="compositionally biased region" description="Polar residues" evidence="1">
    <location>
        <begin position="410"/>
        <end position="430"/>
    </location>
</feature>
<keyword evidence="3" id="KW-1185">Reference proteome</keyword>
<organism evidence="2 3">
    <name type="scientific">Arachis hypogaea</name>
    <name type="common">Peanut</name>
    <dbReference type="NCBI Taxonomy" id="3818"/>
    <lineage>
        <taxon>Eukaryota</taxon>
        <taxon>Viridiplantae</taxon>
        <taxon>Streptophyta</taxon>
        <taxon>Embryophyta</taxon>
        <taxon>Tracheophyta</taxon>
        <taxon>Spermatophyta</taxon>
        <taxon>Magnoliopsida</taxon>
        <taxon>eudicotyledons</taxon>
        <taxon>Gunneridae</taxon>
        <taxon>Pentapetalae</taxon>
        <taxon>rosids</taxon>
        <taxon>fabids</taxon>
        <taxon>Fabales</taxon>
        <taxon>Fabaceae</taxon>
        <taxon>Papilionoideae</taxon>
        <taxon>50 kb inversion clade</taxon>
        <taxon>dalbergioids sensu lato</taxon>
        <taxon>Dalbergieae</taxon>
        <taxon>Pterocarpus clade</taxon>
        <taxon>Arachis</taxon>
    </lineage>
</organism>
<dbReference type="EMBL" id="SDMP01000018">
    <property type="protein sequence ID" value="RYQ97328.1"/>
    <property type="molecule type" value="Genomic_DNA"/>
</dbReference>
<evidence type="ECO:0000313" key="3">
    <source>
        <dbReference type="Proteomes" id="UP000289738"/>
    </source>
</evidence>
<feature type="region of interest" description="Disordered" evidence="1">
    <location>
        <begin position="410"/>
        <end position="431"/>
    </location>
</feature>
<dbReference type="OrthoDB" id="1907061at2759"/>
<sequence length="541" mass="56979">MASEQLQRRENTSVEREVHVEKDRVTKMTTHFEHLAEEVKESDDSSKDTPQGTQFESLADKVKGGGEHGGRRSENVAASEAMGGSGDQAQHHNVGKFESGEELEGRTREVRGSVPERSGENRKSVGQVTAEKARGGDRGREEGVNEGQRLQEAIGGGAETEAAKAKRNQEQEIFQGGRVGGGAAETEGAKAERNQEPEEAQTKNESETLGSKEQTAPQQGYVDATKETLSGGAKAAAEYTAPVAEKAKDYTLQAAEKAKDVTVESGKTAAEYAGKTAVDLKDKAAVAAWKAANFGTEVTVEGTKAAVHVVEGAAGYAGQKAAELAVKSVGAVKGLASSAGETAKEYTARKKDEAQKDLDLKKASQFQEERTTQGVGETVSQEGTGSSVLSSIGETVGNVGQQIKKPFQNITGSGQTEESNRIQRGQQQIQHEGGKAMTRVGDVAQRVKQPLDTITGNITEGGGEVLGAVGETVGEIGESMIKPAETAQEQHQGKEGQQGGGVLGAVGETISEIAHTTKLMVGGEEESETMHKNVEGRRKNP</sequence>
<name>A0A444Y5Y0_ARAHY</name>
<feature type="compositionally biased region" description="Basic and acidic residues" evidence="1">
    <location>
        <begin position="187"/>
        <end position="206"/>
    </location>
</feature>
<accession>A0A444Y5Y0</accession>
<dbReference type="Gramene" id="arahy.Tifrunner.gnm2.ann2.Ah18g122400.1">
    <property type="protein sequence ID" value="arahy.Tifrunner.gnm2.ann2.Ah18g122400.1-CDS"/>
    <property type="gene ID" value="arahy.Tifrunner.gnm2.ann2.Ah18g122400"/>
</dbReference>
<feature type="compositionally biased region" description="Basic and acidic residues" evidence="1">
    <location>
        <begin position="1"/>
        <end position="47"/>
    </location>
</feature>
<feature type="compositionally biased region" description="Basic and acidic residues" evidence="1">
    <location>
        <begin position="342"/>
        <end position="371"/>
    </location>
</feature>
<feature type="region of interest" description="Disordered" evidence="1">
    <location>
        <begin position="484"/>
        <end position="503"/>
    </location>
</feature>
<evidence type="ECO:0000313" key="2">
    <source>
        <dbReference type="EMBL" id="RYQ97328.1"/>
    </source>
</evidence>
<feature type="region of interest" description="Disordered" evidence="1">
    <location>
        <begin position="1"/>
        <end position="222"/>
    </location>
</feature>
<dbReference type="AlphaFoldDB" id="A0A444Y5Y0"/>
<dbReference type="Proteomes" id="UP000289738">
    <property type="component" value="Chromosome B08"/>
</dbReference>
<comment type="caution">
    <text evidence="2">The sequence shown here is derived from an EMBL/GenBank/DDBJ whole genome shotgun (WGS) entry which is preliminary data.</text>
</comment>
<evidence type="ECO:0008006" key="4">
    <source>
        <dbReference type="Google" id="ProtNLM"/>
    </source>
</evidence>
<feature type="compositionally biased region" description="Polar residues" evidence="1">
    <location>
        <begin position="207"/>
        <end position="218"/>
    </location>
</feature>
<protein>
    <recommendedName>
        <fullName evidence="4">Seed biotin-containing protein SBP65</fullName>
    </recommendedName>
</protein>
<dbReference type="GO" id="GO:0009631">
    <property type="term" value="P:cold acclimation"/>
    <property type="evidence" value="ECO:0007669"/>
    <property type="project" value="TreeGrafter"/>
</dbReference>
<gene>
    <name evidence="2" type="ORF">Ahy_B08g093365</name>
</gene>
<feature type="compositionally biased region" description="Basic and acidic residues" evidence="1">
    <location>
        <begin position="161"/>
        <end position="170"/>
    </location>
</feature>
<dbReference type="PANTHER" id="PTHR47877">
    <property type="entry name" value="LATE EMBRYOGENESIS ABUNDANT DOMAIN-CONTAINING PROTEIN / LEA DOMAIN-CONTAINING PROTEIN"/>
    <property type="match status" value="1"/>
</dbReference>
<feature type="compositionally biased region" description="Basic and acidic residues" evidence="1">
    <location>
        <begin position="528"/>
        <end position="541"/>
    </location>
</feature>
<reference evidence="2 3" key="1">
    <citation type="submission" date="2019-01" db="EMBL/GenBank/DDBJ databases">
        <title>Sequencing of cultivated peanut Arachis hypogaea provides insights into genome evolution and oil improvement.</title>
        <authorList>
            <person name="Chen X."/>
        </authorList>
    </citation>
    <scope>NUCLEOTIDE SEQUENCE [LARGE SCALE GENOMIC DNA]</scope>
    <source>
        <strain evidence="3">cv. Fuhuasheng</strain>
        <tissue evidence="2">Leaves</tissue>
    </source>
</reference>
<proteinExistence type="predicted"/>